<evidence type="ECO:0000313" key="2">
    <source>
        <dbReference type="EMBL" id="KAJ4425519.1"/>
    </source>
</evidence>
<dbReference type="EMBL" id="JAJSOF020000042">
    <property type="protein sequence ID" value="KAJ4425519.1"/>
    <property type="molecule type" value="Genomic_DNA"/>
</dbReference>
<organism evidence="2 3">
    <name type="scientific">Periplaneta americana</name>
    <name type="common">American cockroach</name>
    <name type="synonym">Blatta americana</name>
    <dbReference type="NCBI Taxonomy" id="6978"/>
    <lineage>
        <taxon>Eukaryota</taxon>
        <taxon>Metazoa</taxon>
        <taxon>Ecdysozoa</taxon>
        <taxon>Arthropoda</taxon>
        <taxon>Hexapoda</taxon>
        <taxon>Insecta</taxon>
        <taxon>Pterygota</taxon>
        <taxon>Neoptera</taxon>
        <taxon>Polyneoptera</taxon>
        <taxon>Dictyoptera</taxon>
        <taxon>Blattodea</taxon>
        <taxon>Blattoidea</taxon>
        <taxon>Blattidae</taxon>
        <taxon>Blattinae</taxon>
        <taxon>Periplaneta</taxon>
    </lineage>
</organism>
<dbReference type="Pfam" id="PF13843">
    <property type="entry name" value="DDE_Tnp_1_7"/>
    <property type="match status" value="1"/>
</dbReference>
<reference evidence="2 3" key="1">
    <citation type="journal article" date="2022" name="Allergy">
        <title>Genome assembly and annotation of Periplaneta americana reveal a comprehensive cockroach allergen profile.</title>
        <authorList>
            <person name="Wang L."/>
            <person name="Xiong Q."/>
            <person name="Saelim N."/>
            <person name="Wang L."/>
            <person name="Nong W."/>
            <person name="Wan A.T."/>
            <person name="Shi M."/>
            <person name="Liu X."/>
            <person name="Cao Q."/>
            <person name="Hui J.H.L."/>
            <person name="Sookrung N."/>
            <person name="Leung T.F."/>
            <person name="Tungtrongchitr A."/>
            <person name="Tsui S.K.W."/>
        </authorList>
    </citation>
    <scope>NUCLEOTIDE SEQUENCE [LARGE SCALE GENOMIC DNA]</scope>
    <source>
        <strain evidence="2">PWHHKU_190912</strain>
    </source>
</reference>
<gene>
    <name evidence="2" type="ORF">ANN_27713</name>
</gene>
<dbReference type="InterPro" id="IPR029526">
    <property type="entry name" value="PGBD"/>
</dbReference>
<evidence type="ECO:0000313" key="3">
    <source>
        <dbReference type="Proteomes" id="UP001148838"/>
    </source>
</evidence>
<proteinExistence type="predicted"/>
<comment type="caution">
    <text evidence="2">The sequence shown here is derived from an EMBL/GenBank/DDBJ whole genome shotgun (WGS) entry which is preliminary data.</text>
</comment>
<dbReference type="PANTHER" id="PTHR46599">
    <property type="entry name" value="PIGGYBAC TRANSPOSABLE ELEMENT-DERIVED PROTEIN 4"/>
    <property type="match status" value="1"/>
</dbReference>
<dbReference type="Proteomes" id="UP001148838">
    <property type="component" value="Unassembled WGS sequence"/>
</dbReference>
<keyword evidence="3" id="KW-1185">Reference proteome</keyword>
<dbReference type="PANTHER" id="PTHR46599:SF6">
    <property type="entry name" value="DUAL SPECIFICITY PHOSPHATASE 26"/>
    <property type="match status" value="1"/>
</dbReference>
<protein>
    <recommendedName>
        <fullName evidence="1">PiggyBac transposable element-derived protein domain-containing protein</fullName>
    </recommendedName>
</protein>
<evidence type="ECO:0000259" key="1">
    <source>
        <dbReference type="Pfam" id="PF13843"/>
    </source>
</evidence>
<sequence>MTMLGTIRKNKPELPQQMNKKEIHISAFYFTNDTTVVNCVPKKNKTVVLMSTLHHDNEVSNRNDKKPQMILDYNASKGAVDTFDQVTYTYTCKRKTNRWPVILFYNIHDVSAYNTYVLWTSIDPNWNANKLTRRRLFLEELEKSLTKEHISSRKHFSRTEEAIRIFKNIQKPKIVTTIPVSESTRGKTVKRERCKFCPSSSDNKTNMLYGNYSKHIVKVMSHICVT</sequence>
<feature type="domain" description="PiggyBac transposable element-derived protein" evidence="1">
    <location>
        <begin position="3"/>
        <end position="116"/>
    </location>
</feature>
<accession>A0ABQ8RUW8</accession>
<name>A0ABQ8RUW8_PERAM</name>